<keyword evidence="2" id="KW-1185">Reference proteome</keyword>
<proteinExistence type="predicted"/>
<name>A0ACB7WL89_DIOAL</name>
<evidence type="ECO:0000313" key="1">
    <source>
        <dbReference type="EMBL" id="KAH7688771.1"/>
    </source>
</evidence>
<gene>
    <name evidence="1" type="ORF">IHE45_03G052400</name>
</gene>
<dbReference type="Proteomes" id="UP000827976">
    <property type="component" value="Chromosome 3"/>
</dbReference>
<evidence type="ECO:0000313" key="2">
    <source>
        <dbReference type="Proteomes" id="UP000827976"/>
    </source>
</evidence>
<reference evidence="2" key="1">
    <citation type="journal article" date="2022" name="Nat. Commun.">
        <title>Chromosome evolution and the genetic basis of agronomically important traits in greater yam.</title>
        <authorList>
            <person name="Bredeson J.V."/>
            <person name="Lyons J.B."/>
            <person name="Oniyinde I.O."/>
            <person name="Okereke N.R."/>
            <person name="Kolade O."/>
            <person name="Nnabue I."/>
            <person name="Nwadili C.O."/>
            <person name="Hribova E."/>
            <person name="Parker M."/>
            <person name="Nwogha J."/>
            <person name="Shu S."/>
            <person name="Carlson J."/>
            <person name="Kariba R."/>
            <person name="Muthemba S."/>
            <person name="Knop K."/>
            <person name="Barton G.J."/>
            <person name="Sherwood A.V."/>
            <person name="Lopez-Montes A."/>
            <person name="Asiedu R."/>
            <person name="Jamnadass R."/>
            <person name="Muchugi A."/>
            <person name="Goodstein D."/>
            <person name="Egesi C.N."/>
            <person name="Featherston J."/>
            <person name="Asfaw A."/>
            <person name="Simpson G.G."/>
            <person name="Dolezel J."/>
            <person name="Hendre P.S."/>
            <person name="Van Deynze A."/>
            <person name="Kumar P.L."/>
            <person name="Obidiegwu J.E."/>
            <person name="Bhattacharjee R."/>
            <person name="Rokhsar D.S."/>
        </authorList>
    </citation>
    <scope>NUCLEOTIDE SEQUENCE [LARGE SCALE GENOMIC DNA]</scope>
    <source>
        <strain evidence="2">cv. TDa95/00328</strain>
    </source>
</reference>
<accession>A0ACB7WL89</accession>
<protein>
    <submittedName>
        <fullName evidence="1">Nucleoprotein TPR protein</fullName>
    </submittedName>
</protein>
<organism evidence="1 2">
    <name type="scientific">Dioscorea alata</name>
    <name type="common">Purple yam</name>
    <dbReference type="NCBI Taxonomy" id="55571"/>
    <lineage>
        <taxon>Eukaryota</taxon>
        <taxon>Viridiplantae</taxon>
        <taxon>Streptophyta</taxon>
        <taxon>Embryophyta</taxon>
        <taxon>Tracheophyta</taxon>
        <taxon>Spermatophyta</taxon>
        <taxon>Magnoliopsida</taxon>
        <taxon>Liliopsida</taxon>
        <taxon>Dioscoreales</taxon>
        <taxon>Dioscoreaceae</taxon>
        <taxon>Dioscorea</taxon>
    </lineage>
</organism>
<dbReference type="EMBL" id="CM037013">
    <property type="protein sequence ID" value="KAH7688771.1"/>
    <property type="molecule type" value="Genomic_DNA"/>
</dbReference>
<sequence>MPLFLSEEEFRLCSHDASLVAERADAFIIELRRQLDTVRAEADAASIAAEQTCALLEQKYAALSSDLCRLQAENAQLAASAEGHLSEVAEARAEKHQLHLKAIGKDGEIERMNVEVSELHKSKRQLLELVAQKDVEISERNATIQSYLEKIVDLTENTTSKAAIIHENEAELSRCRATCERLSQEKELIEKHNAWLNEELNTKVNSLIELRKKHMEVEVDMSAKIADLEKQLDDSSNLYKRSKDRVHEQEGKLTSLEEDLHLSKDAAAANEERLATELSTVTFQLSPITNLMFPGTSKVTRLVELHKASSEEWSKKAGELEGVIKALETHLNQVENDFKEKLEKEVSIRKDCEKETASLKDKLEKCEVEIENARKGSELSLLPISSYQVDYVEELVNDKDEVDDDNQRMIVPRIPTGISGTALAASLLRDGWSLAKMYEKYQETADALRHEKWGRKHSEAILERVLHEIEEKAELILEERAEHERMLEAYSLMDQRLQQALLEKDNFVNTIRKLKADLKRCDRDYTIAEKDISDLQKQVTVLLKECQDVQLRGATTQSRANNSISTISLDIDAGLDVERVISEHLLTFRDINELVEQNVKLRSTVRSLSSQVENKDSELKEGLQMELQKVIDDASAKVEAVLRRSEEQGRMIESLHSSVAMYKRLYEEERKMRVSGHPSLVSVHEDGKKDLVQLLEGSQEVSKKAHEELADRARVLEEELTKMRNDVTSLRLERDRMSLEANFARERLDCLLKDTELQKQEANAVSARNVELTHLLVEYQKRVRESSDALNAAEDNARKLSMEISILKHEKEILSSSEERASAEVRSLSERVHRLQSSLDTIQSSEEIRENARGMEKRKLEEYLKRSERDWADAKRELQEERDHVRSLTHDKERALEKSMAQVEEMQKELADAWRAVASAESRAAVAEARCSNMEAKVTSSKKAIIGSDAAEDAEKLKEEAQANKNYMLQYKEIAQTNENALKQIELAHEEYKTEAERLKKALEAEVLSLKNKIAEIESFYASKSEEANRAMEDKEKALSSAMDEKSSLKKELAEKLVRIGYLEIQVSSLSDDLEKEHKRWRTAQDNYERQVILQSETIQELTNTSKELSRLQEEVSKLREISEAQKIENDILKSSGEKEKLVLQELKDEAERKYNDLNEQNKILHNRLESLHVRLAEREQNVSAFATQNIDSQTDSDVQTVINYLRRSKEIAETEISLLKQEKFRLQSQLESALKASETAQALLKSQHENSRAALLKEEEFKSLQFQVREINLLRESNLQLREENKHNFEESQKFRDECQKLKMETEKITNLLKEKEIELDSCQKVVAMRNVEIGHLQSRIAELLENCKNVDAGEYERMKDDLHQLKILLGESDTQLHLTKNLVSEKQELVSSLEENLTKCQSELAEQEKKLNDILQVEANIRQENEKVKKSSTFLKKKTETLSKEKEELTKENQALLKQLDELKSSRRTIGDNIASEQAMKEKEEKEKEKDTRIQTLERTLEREREENKKEKLRRLKIEKTVMDVVGNVNKEKKKVEDELAKQRNAIAKVLEGLGITASQLPDTSALDEQTTAFFLAADSVEPSVKSVSNDGQGTQSIAMETSPMDISITAAGPFVTHQLRSTTQEVAEERDKRIVTKPIIEVRKAGRKIVRPRLEWSAETSTDVDMAGAEGSATEEGRALLSHEPEPSGVSSAPTQPSLSRKRPASSSASDLRESSAPDEASDVVNQLKRSRESEPTQEAGEEPPSGEASDTLHLLSPLVVDISDTQLPVDGIDADPALASLTEAETADAGKPEELEVSTKVEIEAQGTTLDNASQDVPQDEGDAAIEDTEKQRVATDSLDDAPKLEGNDVLQPAVDSDEGREEGELVSDESDQLQQQEEPSPVEVAHDSIPSDGGANGDETGEISDLAEVSMEKSESTEIVEDLAEASDKPTGNNNDPSASDLERSPQTSSKTREESPTNITVSAVTDPQTSVTTAESEEQRSGQTISIRERARRNAALRQAGIATPPPSATRGRGATRGFRGARGRRGSAFGDRKQS</sequence>
<comment type="caution">
    <text evidence="1">The sequence shown here is derived from an EMBL/GenBank/DDBJ whole genome shotgun (WGS) entry which is preliminary data.</text>
</comment>